<dbReference type="InterPro" id="IPR041657">
    <property type="entry name" value="HTH_17"/>
</dbReference>
<organism evidence="2 3">
    <name type="scientific">Roseivivax jejudonensis</name>
    <dbReference type="NCBI Taxonomy" id="1529041"/>
    <lineage>
        <taxon>Bacteria</taxon>
        <taxon>Pseudomonadati</taxon>
        <taxon>Pseudomonadota</taxon>
        <taxon>Alphaproteobacteria</taxon>
        <taxon>Rhodobacterales</taxon>
        <taxon>Roseobacteraceae</taxon>
        <taxon>Roseivivax</taxon>
    </lineage>
</organism>
<dbReference type="GO" id="GO:0003677">
    <property type="term" value="F:DNA binding"/>
    <property type="evidence" value="ECO:0007669"/>
    <property type="project" value="InterPro"/>
</dbReference>
<dbReference type="InterPro" id="IPR010093">
    <property type="entry name" value="SinI_DNA-bd"/>
</dbReference>
<proteinExistence type="predicted"/>
<name>A0A1X6Z5Y9_9RHOB</name>
<keyword evidence="3" id="KW-1185">Reference proteome</keyword>
<feature type="domain" description="Helix-turn-helix" evidence="1">
    <location>
        <begin position="18"/>
        <end position="65"/>
    </location>
</feature>
<reference evidence="2 3" key="1">
    <citation type="submission" date="2017-03" db="EMBL/GenBank/DDBJ databases">
        <authorList>
            <person name="Afonso C.L."/>
            <person name="Miller P.J."/>
            <person name="Scott M.A."/>
            <person name="Spackman E."/>
            <person name="Goraichik I."/>
            <person name="Dimitrov K.M."/>
            <person name="Suarez D.L."/>
            <person name="Swayne D.E."/>
        </authorList>
    </citation>
    <scope>NUCLEOTIDE SEQUENCE [LARGE SCALE GENOMIC DNA]</scope>
    <source>
        <strain evidence="2 3">CECT 8625</strain>
    </source>
</reference>
<dbReference type="EMBL" id="FWFK01000003">
    <property type="protein sequence ID" value="SLN41788.1"/>
    <property type="molecule type" value="Genomic_DNA"/>
</dbReference>
<dbReference type="RefSeq" id="WP_085791717.1">
    <property type="nucleotide sequence ID" value="NZ_FWFK01000003.1"/>
</dbReference>
<dbReference type="NCBIfam" id="TIGR01764">
    <property type="entry name" value="excise"/>
    <property type="match status" value="1"/>
</dbReference>
<evidence type="ECO:0000313" key="3">
    <source>
        <dbReference type="Proteomes" id="UP000193570"/>
    </source>
</evidence>
<dbReference type="Pfam" id="PF12728">
    <property type="entry name" value="HTH_17"/>
    <property type="match status" value="1"/>
</dbReference>
<dbReference type="AlphaFoldDB" id="A0A1X6Z5Y9"/>
<evidence type="ECO:0000313" key="2">
    <source>
        <dbReference type="EMBL" id="SLN41788.1"/>
    </source>
</evidence>
<protein>
    <submittedName>
        <fullName evidence="2">Helix-turn-helix domain protein</fullName>
    </submittedName>
</protein>
<accession>A0A1X6Z5Y9</accession>
<dbReference type="Proteomes" id="UP000193570">
    <property type="component" value="Unassembled WGS sequence"/>
</dbReference>
<gene>
    <name evidence="2" type="ORF">ROJ8625_02012</name>
</gene>
<sequence length="71" mass="7753">MMDTPELISQAMQVLAVSPNEAARLCSIGRTTLYAALSGGELKSVKIGTRRLITIDALRDWLKRHETPAGE</sequence>
<evidence type="ECO:0000259" key="1">
    <source>
        <dbReference type="Pfam" id="PF12728"/>
    </source>
</evidence>